<dbReference type="VEuPathDB" id="TriTrypDB:TCSYLVIO_001666"/>
<feature type="compositionally biased region" description="Basic and acidic residues" evidence="5">
    <location>
        <begin position="314"/>
        <end position="327"/>
    </location>
</feature>
<name>A0A2V2VQ85_TRYCR</name>
<dbReference type="GO" id="GO:0022857">
    <property type="term" value="F:transmembrane transporter activity"/>
    <property type="evidence" value="ECO:0007669"/>
    <property type="project" value="InterPro"/>
</dbReference>
<evidence type="ECO:0000313" key="8">
    <source>
        <dbReference type="Proteomes" id="UP000246121"/>
    </source>
</evidence>
<evidence type="ECO:0000313" key="7">
    <source>
        <dbReference type="EMBL" id="PWU98511.1"/>
    </source>
</evidence>
<dbReference type="VEuPathDB" id="TriTrypDB:TcCLB.510103.24"/>
<protein>
    <recommendedName>
        <fullName evidence="9">Nodulin-like domain-containing protein</fullName>
    </recommendedName>
</protein>
<feature type="transmembrane region" description="Helical" evidence="6">
    <location>
        <begin position="516"/>
        <end position="535"/>
    </location>
</feature>
<dbReference type="Proteomes" id="UP000246121">
    <property type="component" value="Unassembled WGS sequence"/>
</dbReference>
<dbReference type="VEuPathDB" id="TriTrypDB:BCY84_02164"/>
<evidence type="ECO:0000256" key="2">
    <source>
        <dbReference type="ARBA" id="ARBA00022692"/>
    </source>
</evidence>
<dbReference type="VEuPathDB" id="TriTrypDB:ECC02_002918"/>
<sequence>MPTTANSEDIVQGYVEKLVSVEGQKPLTEWRRFGALVAGTFAAICASTAASFNLFSGALQQKYSFRQRDISAINTVGMVFCFFLLPYGVIYDHFGPRPIYVLACVLLATGALLFGLSFGDHIEGSTVRFCVYNAMLSLGSELLDMACGLTLLSIFPTNRGGVVAFLKTLLGLGSAILGSFYLGFFNGHPDHYFYFIIVIVLSVCSVVVPVVRLPSYHLTGYEQRHLDAEEKERRLVRKSLYLRQKAPFWRFLYGLVIVFVLIVYLPTQSALVAYLKLDRTYQLSFAIVAAVMTLMLPLMAVPCGYLDRKQMDNKGALEPRKPDETRSTEGTLPNRDDAEGNEGEKRTSLEGGRLKTPVETDIDYIAPQYQTTFMQSICTLKLWAFFWTFFCGVGSEFVIIYNARFILGAISGERVDDAMGALLTVLNGVGSAAGRLLMSYFEVWSQKRKAEDRIPITISLFVPTTCIILSLLLFLVLPVNALLVAFAIAALGNGFCASVSILVVRTIYAKDPAKHYNFALNSLWLAAIILNRFLYGEWYAREAERHGEILCYGKSCVLMPMLVMLGLNVTGMISTIYVHLMYSRFSRMVVAERRLLRMDSVEPLGGEMTEVEEPRKS</sequence>
<feature type="transmembrane region" description="Helical" evidence="6">
    <location>
        <begin position="131"/>
        <end position="152"/>
    </location>
</feature>
<evidence type="ECO:0000256" key="5">
    <source>
        <dbReference type="SAM" id="MobiDB-lite"/>
    </source>
</evidence>
<dbReference type="EMBL" id="PRFA01000012">
    <property type="protein sequence ID" value="PWU98511.1"/>
    <property type="molecule type" value="Genomic_DNA"/>
</dbReference>
<gene>
    <name evidence="7" type="ORF">C4B63_12g175</name>
</gene>
<feature type="transmembrane region" description="Helical" evidence="6">
    <location>
        <begin position="98"/>
        <end position="119"/>
    </location>
</feature>
<dbReference type="AlphaFoldDB" id="A0A2V2VQ85"/>
<feature type="transmembrane region" description="Helical" evidence="6">
    <location>
        <begin position="382"/>
        <end position="401"/>
    </location>
</feature>
<dbReference type="VEuPathDB" id="TriTrypDB:TcCL_ESM01785"/>
<dbReference type="PANTHER" id="PTHR21576:SF157">
    <property type="entry name" value="NODULIN-LIKE DOMAIN-CONTAINING PROTEIN"/>
    <property type="match status" value="1"/>
</dbReference>
<dbReference type="InterPro" id="IPR036259">
    <property type="entry name" value="MFS_trans_sf"/>
</dbReference>
<feature type="transmembrane region" description="Helical" evidence="6">
    <location>
        <begin position="164"/>
        <end position="185"/>
    </location>
</feature>
<dbReference type="VEuPathDB" id="TriTrypDB:Tc_MARK_510"/>
<evidence type="ECO:0000256" key="1">
    <source>
        <dbReference type="ARBA" id="ARBA00004141"/>
    </source>
</evidence>
<feature type="transmembrane region" description="Helical" evidence="6">
    <location>
        <begin position="191"/>
        <end position="211"/>
    </location>
</feature>
<evidence type="ECO:0008006" key="9">
    <source>
        <dbReference type="Google" id="ProtNLM"/>
    </source>
</evidence>
<feature type="transmembrane region" description="Helical" evidence="6">
    <location>
        <begin position="285"/>
        <end position="306"/>
    </location>
</feature>
<feature type="transmembrane region" description="Helical" evidence="6">
    <location>
        <begin position="483"/>
        <end position="504"/>
    </location>
</feature>
<evidence type="ECO:0000256" key="4">
    <source>
        <dbReference type="ARBA" id="ARBA00023136"/>
    </source>
</evidence>
<dbReference type="VEuPathDB" id="TriTrypDB:TcYC6_0043650"/>
<keyword evidence="2 6" id="KW-0812">Transmembrane</keyword>
<evidence type="ECO:0000256" key="3">
    <source>
        <dbReference type="ARBA" id="ARBA00022989"/>
    </source>
</evidence>
<evidence type="ECO:0000256" key="6">
    <source>
        <dbReference type="SAM" id="Phobius"/>
    </source>
</evidence>
<dbReference type="VEuPathDB" id="TriTrypDB:TcG_01848"/>
<dbReference type="InterPro" id="IPR011701">
    <property type="entry name" value="MFS"/>
</dbReference>
<accession>A0A2V2VQ85</accession>
<reference evidence="7 8" key="1">
    <citation type="journal article" date="2018" name="Microb. Genom.">
        <title>Expanding an expanded genome: long-read sequencing of Trypanosoma cruzi.</title>
        <authorList>
            <person name="Berna L."/>
            <person name="Rodriguez M."/>
            <person name="Chiribao M.L."/>
            <person name="Parodi-Talice A."/>
            <person name="Pita S."/>
            <person name="Rijo G."/>
            <person name="Alvarez-Valin F."/>
            <person name="Robello C."/>
        </authorList>
    </citation>
    <scope>NUCLEOTIDE SEQUENCE [LARGE SCALE GENOMIC DNA]</scope>
    <source>
        <strain evidence="7 8">Dm28c</strain>
    </source>
</reference>
<dbReference type="Pfam" id="PF07690">
    <property type="entry name" value="MFS_1"/>
    <property type="match status" value="1"/>
</dbReference>
<feature type="transmembrane region" description="Helical" evidence="6">
    <location>
        <begin position="421"/>
        <end position="444"/>
    </location>
</feature>
<feature type="transmembrane region" description="Helical" evidence="6">
    <location>
        <begin position="456"/>
        <end position="477"/>
    </location>
</feature>
<dbReference type="VEuPathDB" id="TriTrypDB:TcG_01847"/>
<feature type="transmembrane region" description="Helical" evidence="6">
    <location>
        <begin position="72"/>
        <end position="91"/>
    </location>
</feature>
<dbReference type="Gene3D" id="1.20.1250.20">
    <property type="entry name" value="MFS general substrate transporter like domains"/>
    <property type="match status" value="1"/>
</dbReference>
<proteinExistence type="predicted"/>
<feature type="region of interest" description="Disordered" evidence="5">
    <location>
        <begin position="314"/>
        <end position="352"/>
    </location>
</feature>
<dbReference type="GO" id="GO:0016020">
    <property type="term" value="C:membrane"/>
    <property type="evidence" value="ECO:0007669"/>
    <property type="project" value="UniProtKB-SubCell"/>
</dbReference>
<dbReference type="VEuPathDB" id="TriTrypDB:C3747_43g149"/>
<feature type="transmembrane region" description="Helical" evidence="6">
    <location>
        <begin position="557"/>
        <end position="578"/>
    </location>
</feature>
<keyword evidence="4 6" id="KW-0472">Membrane</keyword>
<feature type="transmembrane region" description="Helical" evidence="6">
    <location>
        <begin position="33"/>
        <end position="52"/>
    </location>
</feature>
<dbReference type="VEuPathDB" id="TriTrypDB:C4B63_12g175"/>
<organism evidence="7 8">
    <name type="scientific">Trypanosoma cruzi</name>
    <dbReference type="NCBI Taxonomy" id="5693"/>
    <lineage>
        <taxon>Eukaryota</taxon>
        <taxon>Discoba</taxon>
        <taxon>Euglenozoa</taxon>
        <taxon>Kinetoplastea</taxon>
        <taxon>Metakinetoplastina</taxon>
        <taxon>Trypanosomatida</taxon>
        <taxon>Trypanosomatidae</taxon>
        <taxon>Trypanosoma</taxon>
        <taxon>Schizotrypanum</taxon>
    </lineage>
</organism>
<feature type="transmembrane region" description="Helical" evidence="6">
    <location>
        <begin position="247"/>
        <end position="265"/>
    </location>
</feature>
<comment type="caution">
    <text evidence="7">The sequence shown here is derived from an EMBL/GenBank/DDBJ whole genome shotgun (WGS) entry which is preliminary data.</text>
</comment>
<keyword evidence="3 6" id="KW-1133">Transmembrane helix</keyword>
<dbReference type="VEuPathDB" id="TriTrypDB:TcCLB.509713.30"/>
<dbReference type="SUPFAM" id="SSF103473">
    <property type="entry name" value="MFS general substrate transporter"/>
    <property type="match status" value="2"/>
</dbReference>
<dbReference type="VEuPathDB" id="TriTrypDB:TcBrA4_0090100"/>
<comment type="subcellular location">
    <subcellularLocation>
        <location evidence="1">Membrane</location>
        <topology evidence="1">Multi-pass membrane protein</topology>
    </subcellularLocation>
</comment>
<dbReference type="PANTHER" id="PTHR21576">
    <property type="entry name" value="UNCHARACTERIZED NODULIN-LIKE PROTEIN"/>
    <property type="match status" value="1"/>
</dbReference>
<feature type="compositionally biased region" description="Basic and acidic residues" evidence="5">
    <location>
        <begin position="334"/>
        <end position="352"/>
    </location>
</feature>
<dbReference type="VEuPathDB" id="TriTrypDB:TCDM_00657"/>